<evidence type="ECO:0000256" key="1">
    <source>
        <dbReference type="ARBA" id="ARBA00001933"/>
    </source>
</evidence>
<dbReference type="EMBL" id="MLJW01000635">
    <property type="protein sequence ID" value="OIQ84231.1"/>
    <property type="molecule type" value="Genomic_DNA"/>
</dbReference>
<dbReference type="GO" id="GO:0004015">
    <property type="term" value="F:adenosylmethionine-8-amino-7-oxononanoate transaminase activity"/>
    <property type="evidence" value="ECO:0007669"/>
    <property type="project" value="UniProtKB-EC"/>
</dbReference>
<dbReference type="EC" id="2.6.1.62" evidence="8"/>
<organism evidence="8">
    <name type="scientific">mine drainage metagenome</name>
    <dbReference type="NCBI Taxonomy" id="410659"/>
    <lineage>
        <taxon>unclassified sequences</taxon>
        <taxon>metagenomes</taxon>
        <taxon>ecological metagenomes</taxon>
    </lineage>
</organism>
<evidence type="ECO:0000256" key="4">
    <source>
        <dbReference type="ARBA" id="ARBA00022679"/>
    </source>
</evidence>
<evidence type="ECO:0000313" key="8">
    <source>
        <dbReference type="EMBL" id="OIQ84231.1"/>
    </source>
</evidence>
<proteinExistence type="inferred from homology"/>
<evidence type="ECO:0000256" key="2">
    <source>
        <dbReference type="ARBA" id="ARBA00004746"/>
    </source>
</evidence>
<dbReference type="GO" id="GO:0009102">
    <property type="term" value="P:biotin biosynthetic process"/>
    <property type="evidence" value="ECO:0007669"/>
    <property type="project" value="UniProtKB-UniPathway"/>
</dbReference>
<evidence type="ECO:0000256" key="3">
    <source>
        <dbReference type="ARBA" id="ARBA00022576"/>
    </source>
</evidence>
<dbReference type="InterPro" id="IPR005814">
    <property type="entry name" value="Aminotrans_3"/>
</dbReference>
<comment type="pathway">
    <text evidence="2">Cofactor biosynthesis; biotin biosynthesis.</text>
</comment>
<dbReference type="HAMAP" id="MF_00834">
    <property type="entry name" value="BioA"/>
    <property type="match status" value="1"/>
</dbReference>
<dbReference type="UniPathway" id="UPA00078"/>
<keyword evidence="5" id="KW-0949">S-adenosyl-L-methionine</keyword>
<keyword evidence="7" id="KW-0663">Pyridoxal phosphate</keyword>
<gene>
    <name evidence="8" type="primary">bioA_10</name>
    <name evidence="8" type="ORF">GALL_339640</name>
</gene>
<accession>A0A1J5QWK6</accession>
<comment type="caution">
    <text evidence="8">The sequence shown here is derived from an EMBL/GenBank/DDBJ whole genome shotgun (WGS) entry which is preliminary data.</text>
</comment>
<reference evidence="8" key="1">
    <citation type="submission" date="2016-10" db="EMBL/GenBank/DDBJ databases">
        <title>Sequence of Gallionella enrichment culture.</title>
        <authorList>
            <person name="Poehlein A."/>
            <person name="Muehling M."/>
            <person name="Daniel R."/>
        </authorList>
    </citation>
    <scope>NUCLEOTIDE SEQUENCE</scope>
</reference>
<sequence length="438" mass="47405">MPASPPQSIAARSVRHVWHPCTQMKRHADAPPLEIVRGDGVWLFDAQGRPLIDAISSWWVNLFGHNQPRIKAAIAAQMDRVEHVMLAGLTHAPVVELSERLAVRTGLDHAHYGSDGASATEIALKMSAHYWRNVGRPGKNRYIGLAGGYHGETVGALAVTDVPLFRASYAPLVRIAHATPVPDSRACPSELDQAARIEQAVVALDAYLQRHADDTAALIVEPLVQCAAGFVFHPPAFLARLRELCTRYEVHLVADEIAVGMGRTGTLLACEQAGVRPDFVCLSKGLTGGYLPLSVVLTTDTVYQAFWDDDAARGFLHSHSYTGNPLACSAALATLELLDDARLRANAALAQRLDALFAPLHEHPRLRHARRLGMIWAWDVVDAPGDFAPRFAAAALQRGALLRPIGATLYFMPPYVIDEEAGAALRDAALGALAEALR</sequence>
<dbReference type="GO" id="GO:0030170">
    <property type="term" value="F:pyridoxal phosphate binding"/>
    <property type="evidence" value="ECO:0007669"/>
    <property type="project" value="InterPro"/>
</dbReference>
<dbReference type="NCBIfam" id="TIGR00508">
    <property type="entry name" value="bioA"/>
    <property type="match status" value="1"/>
</dbReference>
<evidence type="ECO:0000256" key="7">
    <source>
        <dbReference type="ARBA" id="ARBA00022898"/>
    </source>
</evidence>
<dbReference type="InterPro" id="IPR015422">
    <property type="entry name" value="PyrdxlP-dep_Trfase_small"/>
</dbReference>
<dbReference type="Gene3D" id="3.90.1150.10">
    <property type="entry name" value="Aspartate Aminotransferase, domain 1"/>
    <property type="match status" value="1"/>
</dbReference>
<dbReference type="Pfam" id="PF00202">
    <property type="entry name" value="Aminotran_3"/>
    <property type="match status" value="1"/>
</dbReference>
<protein>
    <submittedName>
        <fullName evidence="8">Adenosylmethionine-8-amino-7-oxononanoate aminotransferase</fullName>
        <ecNumber evidence="8">2.6.1.62</ecNumber>
    </submittedName>
</protein>
<dbReference type="Gene3D" id="3.40.640.10">
    <property type="entry name" value="Type I PLP-dependent aspartate aminotransferase-like (Major domain)"/>
    <property type="match status" value="1"/>
</dbReference>
<dbReference type="InterPro" id="IPR005815">
    <property type="entry name" value="BioA"/>
</dbReference>
<dbReference type="InterPro" id="IPR015421">
    <property type="entry name" value="PyrdxlP-dep_Trfase_major"/>
</dbReference>
<dbReference type="PROSITE" id="PS00600">
    <property type="entry name" value="AA_TRANSFER_CLASS_3"/>
    <property type="match status" value="1"/>
</dbReference>
<dbReference type="CDD" id="cd00610">
    <property type="entry name" value="OAT_like"/>
    <property type="match status" value="1"/>
</dbReference>
<dbReference type="InterPro" id="IPR049704">
    <property type="entry name" value="Aminotrans_3_PPA_site"/>
</dbReference>
<name>A0A1J5QWK6_9ZZZZ</name>
<dbReference type="PANTHER" id="PTHR42684">
    <property type="entry name" value="ADENOSYLMETHIONINE-8-AMINO-7-OXONONANOATE AMINOTRANSFERASE"/>
    <property type="match status" value="1"/>
</dbReference>
<keyword evidence="4 8" id="KW-0808">Transferase</keyword>
<keyword evidence="6" id="KW-0093">Biotin biosynthesis</keyword>
<dbReference type="PANTHER" id="PTHR42684:SF17">
    <property type="entry name" value="ADENOSYLMETHIONINE-8-AMINO-7-OXONONANOATE AMINOTRANSFERASE"/>
    <property type="match status" value="1"/>
</dbReference>
<keyword evidence="3 8" id="KW-0032">Aminotransferase</keyword>
<comment type="cofactor">
    <cofactor evidence="1">
        <name>pyridoxal 5'-phosphate</name>
        <dbReference type="ChEBI" id="CHEBI:597326"/>
    </cofactor>
</comment>
<evidence type="ECO:0000256" key="5">
    <source>
        <dbReference type="ARBA" id="ARBA00022691"/>
    </source>
</evidence>
<dbReference type="InterPro" id="IPR015424">
    <property type="entry name" value="PyrdxlP-dep_Trfase"/>
</dbReference>
<dbReference type="SUPFAM" id="SSF53383">
    <property type="entry name" value="PLP-dependent transferases"/>
    <property type="match status" value="1"/>
</dbReference>
<evidence type="ECO:0000256" key="6">
    <source>
        <dbReference type="ARBA" id="ARBA00022756"/>
    </source>
</evidence>
<dbReference type="AlphaFoldDB" id="A0A1J5QWK6"/>